<evidence type="ECO:0000313" key="11">
    <source>
        <dbReference type="EMBL" id="QNO53337.1"/>
    </source>
</evidence>
<keyword evidence="8" id="KW-0067">ATP-binding</keyword>
<dbReference type="NCBIfam" id="TIGR00376">
    <property type="entry name" value="IGHMBP2 family helicase"/>
    <property type="match status" value="1"/>
</dbReference>
<dbReference type="PANTHER" id="PTHR43788:SF8">
    <property type="entry name" value="DNA-BINDING PROTEIN SMUBP-2"/>
    <property type="match status" value="1"/>
</dbReference>
<evidence type="ECO:0000256" key="6">
    <source>
        <dbReference type="ARBA" id="ARBA00022801"/>
    </source>
</evidence>
<dbReference type="Gene3D" id="2.40.30.270">
    <property type="match status" value="1"/>
</dbReference>
<keyword evidence="6 11" id="KW-0378">Hydrolase</keyword>
<keyword evidence="4" id="KW-0963">Cytoplasm</keyword>
<protein>
    <recommendedName>
        <fullName evidence="3">DNA helicase</fullName>
        <ecNumber evidence="3">3.6.4.12</ecNumber>
    </recommendedName>
</protein>
<dbReference type="GO" id="GO:0016787">
    <property type="term" value="F:hydrolase activity"/>
    <property type="evidence" value="ECO:0007669"/>
    <property type="project" value="UniProtKB-KW"/>
</dbReference>
<dbReference type="CDD" id="cd18808">
    <property type="entry name" value="SF1_C_Upf1"/>
    <property type="match status" value="1"/>
</dbReference>
<dbReference type="GO" id="GO:0043139">
    <property type="term" value="F:5'-3' DNA helicase activity"/>
    <property type="evidence" value="ECO:0007669"/>
    <property type="project" value="TreeGrafter"/>
</dbReference>
<evidence type="ECO:0000259" key="9">
    <source>
        <dbReference type="SMART" id="SM00382"/>
    </source>
</evidence>
<keyword evidence="5" id="KW-0547">Nucleotide-binding</keyword>
<comment type="subcellular location">
    <subcellularLocation>
        <location evidence="1">Cytoplasm</location>
    </subcellularLocation>
</comment>
<dbReference type="EC" id="3.6.4.12" evidence="3"/>
<dbReference type="InterPro" id="IPR003593">
    <property type="entry name" value="AAA+_ATPase"/>
</dbReference>
<name>A0A7G9YZA3_9EURY</name>
<dbReference type="InterPro" id="IPR048761">
    <property type="entry name" value="SMUBP-2_HCS1_1B"/>
</dbReference>
<dbReference type="Pfam" id="PF13087">
    <property type="entry name" value="AAA_12"/>
    <property type="match status" value="1"/>
</dbReference>
<dbReference type="Pfam" id="PF21138">
    <property type="entry name" value="SMUBP-2_HCS1_1B"/>
    <property type="match status" value="1"/>
</dbReference>
<evidence type="ECO:0000256" key="5">
    <source>
        <dbReference type="ARBA" id="ARBA00022741"/>
    </source>
</evidence>
<dbReference type="GO" id="GO:0005524">
    <property type="term" value="F:ATP binding"/>
    <property type="evidence" value="ECO:0007669"/>
    <property type="project" value="UniProtKB-KW"/>
</dbReference>
<keyword evidence="7" id="KW-0347">Helicase</keyword>
<evidence type="ECO:0000256" key="8">
    <source>
        <dbReference type="ARBA" id="ARBA00022840"/>
    </source>
</evidence>
<dbReference type="InterPro" id="IPR047187">
    <property type="entry name" value="SF1_C_Upf1"/>
</dbReference>
<feature type="domain" description="AAA+ ATPase" evidence="9">
    <location>
        <begin position="213"/>
        <end position="471"/>
    </location>
</feature>
<dbReference type="PANTHER" id="PTHR43788">
    <property type="entry name" value="DNA2/NAM7 HELICASE FAMILY MEMBER"/>
    <property type="match status" value="1"/>
</dbReference>
<accession>A0A7G9YZA3</accession>
<dbReference type="EMBL" id="MT631538">
    <property type="protein sequence ID" value="QNO53337.1"/>
    <property type="molecule type" value="Genomic_DNA"/>
</dbReference>
<evidence type="ECO:0000256" key="2">
    <source>
        <dbReference type="ARBA" id="ARBA00007913"/>
    </source>
</evidence>
<gene>
    <name evidence="11" type="primary">recD</name>
    <name evidence="11" type="ORF">GMAEILFI_00009</name>
</gene>
<dbReference type="SMART" id="SM00487">
    <property type="entry name" value="DEXDc"/>
    <property type="match status" value="1"/>
</dbReference>
<dbReference type="InterPro" id="IPR014001">
    <property type="entry name" value="Helicase_ATP-bd"/>
</dbReference>
<dbReference type="Gene3D" id="3.40.50.300">
    <property type="entry name" value="P-loop containing nucleotide triphosphate hydrolases"/>
    <property type="match status" value="2"/>
</dbReference>
<dbReference type="GO" id="GO:0005694">
    <property type="term" value="C:chromosome"/>
    <property type="evidence" value="ECO:0007669"/>
    <property type="project" value="UniProtKB-ARBA"/>
</dbReference>
<dbReference type="AlphaFoldDB" id="A0A7G9YZA3"/>
<reference evidence="11" key="1">
    <citation type="submission" date="2020-06" db="EMBL/GenBank/DDBJ databases">
        <title>Unique genomic features of the anaerobic methanotrophic archaea.</title>
        <authorList>
            <person name="Chadwick G.L."/>
            <person name="Skennerton C.T."/>
            <person name="Laso-Perez R."/>
            <person name="Leu A.O."/>
            <person name="Speth D.R."/>
            <person name="Yu H."/>
            <person name="Morgan-Lang C."/>
            <person name="Hatzenpichler R."/>
            <person name="Goudeau D."/>
            <person name="Malmstrom R."/>
            <person name="Brazelton W.J."/>
            <person name="Woyke T."/>
            <person name="Hallam S.J."/>
            <person name="Tyson G.W."/>
            <person name="Wegener G."/>
            <person name="Boetius A."/>
            <person name="Orphan V."/>
        </authorList>
    </citation>
    <scope>NUCLEOTIDE SEQUENCE</scope>
</reference>
<dbReference type="InterPro" id="IPR041677">
    <property type="entry name" value="DNA2/NAM7_AAA_11"/>
</dbReference>
<proteinExistence type="inferred from homology"/>
<dbReference type="FunFam" id="3.40.50.300:FF:000326">
    <property type="entry name" value="P-loop containing nucleoside triphosphate hydrolase"/>
    <property type="match status" value="1"/>
</dbReference>
<evidence type="ECO:0000256" key="7">
    <source>
        <dbReference type="ARBA" id="ARBA00022806"/>
    </source>
</evidence>
<feature type="domain" description="Helicase ATP-binding" evidence="10">
    <location>
        <begin position="195"/>
        <end position="486"/>
    </location>
</feature>
<dbReference type="InterPro" id="IPR027417">
    <property type="entry name" value="P-loop_NTPase"/>
</dbReference>
<evidence type="ECO:0000259" key="10">
    <source>
        <dbReference type="SMART" id="SM00487"/>
    </source>
</evidence>
<evidence type="ECO:0000256" key="1">
    <source>
        <dbReference type="ARBA" id="ARBA00004496"/>
    </source>
</evidence>
<dbReference type="GO" id="GO:0005737">
    <property type="term" value="C:cytoplasm"/>
    <property type="evidence" value="ECO:0007669"/>
    <property type="project" value="UniProtKB-SubCell"/>
</dbReference>
<dbReference type="GO" id="GO:0003677">
    <property type="term" value="F:DNA binding"/>
    <property type="evidence" value="ECO:0007669"/>
    <property type="project" value="InterPro"/>
</dbReference>
<comment type="similarity">
    <text evidence="2">Belongs to the DNA2/NAM7 helicase family.</text>
</comment>
<sequence length="686" mass="77382">MLGQVRSGIKTGKMNEHEYVRHFTALVELEREEQMRLHEEEMQRLSGREREEKGRAFMRMKGKSQGLGLGGKHLVRFRKQNKNTGNETLPDSEIEVGVLVLMSKQGTSPWDEDNPTGTVAEKTSYSITVAFDDAPPGFVFRKDLRIDLFVNDITFQRMLEALKNFRRLPSVKKAKLLGNATPDFEKLREPETGFFNAKLNNSQREAVLRCLAARDFFLIHGPPGTGKTIACIEIIAQLVEHDREQKRNSKILAAADSNVAVDNLVERLDEIGVEIVRIGHPARVIPSLRKRSLDYLVQAVPEYIKAQELRKKANAIKERMKAFSVPEMRWRRGLSDETIMQLASEGKTTRGIPREKIEGMRNWLDLKHGTDKLFSDARALEERAIKRIIHNAEVICATNSTVGSEILKGERFDFAVIDEATQSTEPSSLISVLRAKRFIMAGDHKQLPPTILNDEAARGNLSKSLFERLLEMHGDKIRAMLDVQYRMNEEIAEFPSREFYGGKLEADASVKGHNLLDLLPEPNSELKPEDAKPFLFVDTCGSEGYRERTRAGSTSKENAGEAKLVVAIAERLLSCGVKPEDIAVISPYVDQVALTRKMLREEGLEIKTVDGFQGREKEVVIVSFVRSNKSGEVGFLRDLRRLNVSITRAKRKLVLIGDSRTLESEGCYKRLVELAKARGGYKKLAQ</sequence>
<dbReference type="InterPro" id="IPR050534">
    <property type="entry name" value="Coronavir_polyprotein_1ab"/>
</dbReference>
<dbReference type="SUPFAM" id="SSF52540">
    <property type="entry name" value="P-loop containing nucleoside triphosphate hydrolases"/>
    <property type="match status" value="1"/>
</dbReference>
<organism evidence="11">
    <name type="scientific">Candidatus Methanophagaceae archaeon ANME-1 ERB6</name>
    <dbReference type="NCBI Taxonomy" id="2759912"/>
    <lineage>
        <taxon>Archaea</taxon>
        <taxon>Methanobacteriati</taxon>
        <taxon>Methanobacteriota</taxon>
        <taxon>Stenosarchaea group</taxon>
        <taxon>Methanomicrobia</taxon>
        <taxon>Candidatus Methanophagales</taxon>
        <taxon>Candidatus Methanophagaceae</taxon>
    </lineage>
</organism>
<dbReference type="Pfam" id="PF13086">
    <property type="entry name" value="AAA_11"/>
    <property type="match status" value="1"/>
</dbReference>
<dbReference type="InterPro" id="IPR004483">
    <property type="entry name" value="SMUBP-2/Hcs1-like"/>
</dbReference>
<dbReference type="GO" id="GO:0003723">
    <property type="term" value="F:RNA binding"/>
    <property type="evidence" value="ECO:0007669"/>
    <property type="project" value="InterPro"/>
</dbReference>
<evidence type="ECO:0000256" key="3">
    <source>
        <dbReference type="ARBA" id="ARBA00012551"/>
    </source>
</evidence>
<dbReference type="InterPro" id="IPR041679">
    <property type="entry name" value="DNA2/NAM7-like_C"/>
</dbReference>
<evidence type="ECO:0000256" key="4">
    <source>
        <dbReference type="ARBA" id="ARBA00022490"/>
    </source>
</evidence>
<dbReference type="SMART" id="SM00382">
    <property type="entry name" value="AAA"/>
    <property type="match status" value="1"/>
</dbReference>